<feature type="compositionally biased region" description="Acidic residues" evidence="6">
    <location>
        <begin position="22"/>
        <end position="33"/>
    </location>
</feature>
<evidence type="ECO:0000256" key="3">
    <source>
        <dbReference type="ARBA" id="ARBA00022692"/>
    </source>
</evidence>
<dbReference type="EMBL" id="CM012460">
    <property type="protein sequence ID" value="RVE55877.1"/>
    <property type="molecule type" value="Genomic_DNA"/>
</dbReference>
<dbReference type="InterPro" id="IPR036259">
    <property type="entry name" value="MFS_trans_sf"/>
</dbReference>
<keyword evidence="5 7" id="KW-0472">Membrane</keyword>
<evidence type="ECO:0000256" key="6">
    <source>
        <dbReference type="SAM" id="MobiDB-lite"/>
    </source>
</evidence>
<dbReference type="PANTHER" id="PTHR23121">
    <property type="entry name" value="SODIUM-DEPENDENT GLUCOSE TRANSPORTER 1"/>
    <property type="match status" value="1"/>
</dbReference>
<feature type="transmembrane region" description="Helical" evidence="7">
    <location>
        <begin position="310"/>
        <end position="338"/>
    </location>
</feature>
<dbReference type="AlphaFoldDB" id="A0A437BZH5"/>
<dbReference type="OrthoDB" id="546893at2759"/>
<feature type="compositionally biased region" description="Basic and acidic residues" evidence="6">
    <location>
        <begin position="500"/>
        <end position="510"/>
    </location>
</feature>
<evidence type="ECO:0008006" key="10">
    <source>
        <dbReference type="Google" id="ProtNLM"/>
    </source>
</evidence>
<feature type="transmembrane region" description="Helical" evidence="7">
    <location>
        <begin position="120"/>
        <end position="140"/>
    </location>
</feature>
<feature type="region of interest" description="Disordered" evidence="6">
    <location>
        <begin position="491"/>
        <end position="510"/>
    </location>
</feature>
<dbReference type="Proteomes" id="UP000283210">
    <property type="component" value="Chromosome 24"/>
</dbReference>
<dbReference type="GO" id="GO:0016020">
    <property type="term" value="C:membrane"/>
    <property type="evidence" value="ECO:0007669"/>
    <property type="project" value="UniProtKB-SubCell"/>
</dbReference>
<feature type="transmembrane region" description="Helical" evidence="7">
    <location>
        <begin position="146"/>
        <end position="163"/>
    </location>
</feature>
<feature type="transmembrane region" description="Helical" evidence="7">
    <location>
        <begin position="265"/>
        <end position="286"/>
    </location>
</feature>
<keyword evidence="9" id="KW-1185">Reference proteome</keyword>
<feature type="transmembrane region" description="Helical" evidence="7">
    <location>
        <begin position="467"/>
        <end position="487"/>
    </location>
</feature>
<keyword evidence="4 7" id="KW-1133">Transmembrane helix</keyword>
<feature type="transmembrane region" description="Helical" evidence="7">
    <location>
        <begin position="170"/>
        <end position="188"/>
    </location>
</feature>
<dbReference type="PANTHER" id="PTHR23121:SF9">
    <property type="entry name" value="SODIUM-DEPENDENT GLUCOSE TRANSPORTER 1"/>
    <property type="match status" value="1"/>
</dbReference>
<reference evidence="8 9" key="1">
    <citation type="submission" date="2018-11" db="EMBL/GenBank/DDBJ databases">
        <authorList>
            <person name="Lopez-Roques C."/>
            <person name="Donnadieu C."/>
            <person name="Bouchez O."/>
            <person name="Klopp C."/>
            <person name="Cabau C."/>
            <person name="Zahm M."/>
        </authorList>
    </citation>
    <scope>NUCLEOTIDE SEQUENCE [LARGE SCALE GENOMIC DNA]</scope>
    <source>
        <strain evidence="8">RS831</strain>
        <tissue evidence="8">Whole body</tissue>
    </source>
</reference>
<dbReference type="Gene3D" id="1.20.1250.20">
    <property type="entry name" value="MFS general substrate transporter like domains"/>
    <property type="match status" value="2"/>
</dbReference>
<feature type="transmembrane region" description="Helical" evidence="7">
    <location>
        <begin position="80"/>
        <end position="100"/>
    </location>
</feature>
<evidence type="ECO:0000256" key="1">
    <source>
        <dbReference type="ARBA" id="ARBA00004141"/>
    </source>
</evidence>
<evidence type="ECO:0000313" key="8">
    <source>
        <dbReference type="EMBL" id="RVE55877.1"/>
    </source>
</evidence>
<evidence type="ECO:0000256" key="5">
    <source>
        <dbReference type="ARBA" id="ARBA00023136"/>
    </source>
</evidence>
<sequence length="592" mass="63347">MSSSAEQDSVVKKKHVRFASMGDDDDDEQDEDTLFDKRNDAGRKLRSALKAARRTAKPGCEDRVKVVGGGNGGRGTCARWAVTLVLCGSFLGLGMSISVLGPTFEDLALNVKKNISNISYIFIGRSAGYIGGSLIGGVLFDCMSPHLLLGFSMLLTAFGMYAIPFCKQAALLTAFMLSVGVSMGVLDTGGNVLILNTWGDQAGPHMQALHFSFAAGAFVSPIIAKLLFGSGGRGGAAAPLLNATLPITKAPAPESAFNLKSLKSMWAYIVIGSFLLLVSFIFFVLYSRCGTAKDPSQSASGKQLVAKHHLALVFLLFLFFFAYVGAEVAYGSFIFIFAKDFAHMPEAQAAGLNSLFWGAFAATRGFAIFFATCMYPGTMILLCLLGSTLSSLLLCLFSNHKVALWVCTGVYGASMATTFPSGISWLEQYTTITSHTAAVFVVGAALGEMVLPALVGFLLDRFQNQPLLMYLSLLTSTFTSIIFPVMYKLASAPSSPGRKPRVEHQVDADESEYRRALLDSGANEEEEEEEEEERDDEADQWNDADFEVIEMDDASSPADTGGGGGEASTSEGCSGGGDSPRHKLLLSLDREE</sequence>
<feature type="region of interest" description="Disordered" evidence="6">
    <location>
        <begin position="1"/>
        <end position="38"/>
    </location>
</feature>
<feature type="region of interest" description="Disordered" evidence="6">
    <location>
        <begin position="519"/>
        <end position="592"/>
    </location>
</feature>
<feature type="transmembrane region" description="Helical" evidence="7">
    <location>
        <begin position="438"/>
        <end position="460"/>
    </location>
</feature>
<comment type="similarity">
    <text evidence="2">Belongs to the major facilitator superfamily.</text>
</comment>
<dbReference type="FunFam" id="1.20.1250.20:FF:000508">
    <property type="entry name" value="Sodium-dependent glucose transporter 1"/>
    <property type="match status" value="1"/>
</dbReference>
<comment type="subcellular location">
    <subcellularLocation>
        <location evidence="1">Membrane</location>
        <topology evidence="1">Multi-pass membrane protein</topology>
    </subcellularLocation>
</comment>
<name>A0A437BZH5_ORYJA</name>
<evidence type="ECO:0000256" key="7">
    <source>
        <dbReference type="SAM" id="Phobius"/>
    </source>
</evidence>
<accession>A0A437BZH5</accession>
<evidence type="ECO:0000256" key="4">
    <source>
        <dbReference type="ARBA" id="ARBA00022989"/>
    </source>
</evidence>
<feature type="transmembrane region" description="Helical" evidence="7">
    <location>
        <begin position="208"/>
        <end position="228"/>
    </location>
</feature>
<dbReference type="SUPFAM" id="SSF103473">
    <property type="entry name" value="MFS general substrate transporter"/>
    <property type="match status" value="1"/>
</dbReference>
<feature type="transmembrane region" description="Helical" evidence="7">
    <location>
        <begin position="404"/>
        <end position="426"/>
    </location>
</feature>
<protein>
    <recommendedName>
        <fullName evidence="10">Major facilitator superfamily (MFS) profile domain-containing protein</fullName>
    </recommendedName>
</protein>
<proteinExistence type="inferred from homology"/>
<feature type="transmembrane region" description="Helical" evidence="7">
    <location>
        <begin position="377"/>
        <end position="397"/>
    </location>
</feature>
<evidence type="ECO:0000313" key="9">
    <source>
        <dbReference type="Proteomes" id="UP000283210"/>
    </source>
</evidence>
<evidence type="ECO:0000256" key="2">
    <source>
        <dbReference type="ARBA" id="ARBA00008335"/>
    </source>
</evidence>
<dbReference type="OMA" id="IPWCKKA"/>
<reference evidence="8 9" key="2">
    <citation type="submission" date="2019-01" db="EMBL/GenBank/DDBJ databases">
        <title>A chromosome length genome reference of the Java medaka (oryzias javanicus).</title>
        <authorList>
            <person name="Herpin A."/>
            <person name="Takehana Y."/>
            <person name="Naruse K."/>
            <person name="Ansai S."/>
            <person name="Kawaguchi M."/>
        </authorList>
    </citation>
    <scope>NUCLEOTIDE SEQUENCE [LARGE SCALE GENOMIC DNA]</scope>
    <source>
        <strain evidence="8">RS831</strain>
        <tissue evidence="8">Whole body</tissue>
    </source>
</reference>
<feature type="transmembrane region" description="Helical" evidence="7">
    <location>
        <begin position="350"/>
        <end position="371"/>
    </location>
</feature>
<feature type="compositionally biased region" description="Acidic residues" evidence="6">
    <location>
        <begin position="522"/>
        <end position="553"/>
    </location>
</feature>
<gene>
    <name evidence="8" type="ORF">OJAV_G00230400</name>
</gene>
<keyword evidence="3 7" id="KW-0812">Transmembrane</keyword>
<organism evidence="8 9">
    <name type="scientific">Oryzias javanicus</name>
    <name type="common">Javanese ricefish</name>
    <name type="synonym">Aplocheilus javanicus</name>
    <dbReference type="NCBI Taxonomy" id="123683"/>
    <lineage>
        <taxon>Eukaryota</taxon>
        <taxon>Metazoa</taxon>
        <taxon>Chordata</taxon>
        <taxon>Craniata</taxon>
        <taxon>Vertebrata</taxon>
        <taxon>Euteleostomi</taxon>
        <taxon>Actinopterygii</taxon>
        <taxon>Neopterygii</taxon>
        <taxon>Teleostei</taxon>
        <taxon>Neoteleostei</taxon>
        <taxon>Acanthomorphata</taxon>
        <taxon>Ovalentaria</taxon>
        <taxon>Atherinomorphae</taxon>
        <taxon>Beloniformes</taxon>
        <taxon>Adrianichthyidae</taxon>
        <taxon>Oryziinae</taxon>
        <taxon>Oryzias</taxon>
    </lineage>
</organism>